<keyword evidence="7 11" id="KW-1133">Transmembrane helix</keyword>
<evidence type="ECO:0000256" key="1">
    <source>
        <dbReference type="ARBA" id="ARBA00004651"/>
    </source>
</evidence>
<keyword evidence="6 11" id="KW-0812">Transmembrane</keyword>
<feature type="transmembrane region" description="Helical" evidence="11">
    <location>
        <begin position="218"/>
        <end position="240"/>
    </location>
</feature>
<dbReference type="GO" id="GO:0005886">
    <property type="term" value="C:plasma membrane"/>
    <property type="evidence" value="ECO:0007669"/>
    <property type="project" value="UniProtKB-SubCell"/>
</dbReference>
<keyword evidence="9 10" id="KW-0131">Cell cycle</keyword>
<dbReference type="RefSeq" id="WP_313988548.1">
    <property type="nucleotide sequence ID" value="NZ_JASJOS010000022.1"/>
</dbReference>
<evidence type="ECO:0000256" key="9">
    <source>
        <dbReference type="ARBA" id="ARBA00023306"/>
    </source>
</evidence>
<evidence type="ECO:0000256" key="8">
    <source>
        <dbReference type="ARBA" id="ARBA00023136"/>
    </source>
</evidence>
<feature type="domain" description="ABC3 transporter permease C-terminal" evidence="12">
    <location>
        <begin position="174"/>
        <end position="286"/>
    </location>
</feature>
<dbReference type="PANTHER" id="PTHR47755:SF1">
    <property type="entry name" value="CELL DIVISION PROTEIN FTSX"/>
    <property type="match status" value="1"/>
</dbReference>
<dbReference type="Pfam" id="PF18075">
    <property type="entry name" value="FtsX_ECD"/>
    <property type="match status" value="1"/>
</dbReference>
<feature type="transmembrane region" description="Helical" evidence="11">
    <location>
        <begin position="260"/>
        <end position="280"/>
    </location>
</feature>
<gene>
    <name evidence="14" type="ORF">QNI16_34615</name>
    <name evidence="15" type="ORF">QNI19_35235</name>
</gene>
<evidence type="ECO:0000313" key="15">
    <source>
        <dbReference type="EMBL" id="MDJ1498243.1"/>
    </source>
</evidence>
<dbReference type="PIRSF" id="PIRSF003097">
    <property type="entry name" value="FtsX"/>
    <property type="match status" value="1"/>
</dbReference>
<evidence type="ECO:0000259" key="13">
    <source>
        <dbReference type="Pfam" id="PF18075"/>
    </source>
</evidence>
<dbReference type="Pfam" id="PF02687">
    <property type="entry name" value="FtsX"/>
    <property type="match status" value="1"/>
</dbReference>
<dbReference type="PANTHER" id="PTHR47755">
    <property type="entry name" value="CELL DIVISION PROTEIN FTSX"/>
    <property type="match status" value="1"/>
</dbReference>
<evidence type="ECO:0000313" key="17">
    <source>
        <dbReference type="Proteomes" id="UP001241110"/>
    </source>
</evidence>
<feature type="transmembrane region" description="Helical" evidence="11">
    <location>
        <begin position="167"/>
        <end position="186"/>
    </location>
</feature>
<accession>A0AAE3UD96</accession>
<protein>
    <recommendedName>
        <fullName evidence="3 10">Cell division protein FtsX</fullName>
    </recommendedName>
</protein>
<evidence type="ECO:0000256" key="11">
    <source>
        <dbReference type="SAM" id="Phobius"/>
    </source>
</evidence>
<dbReference type="AlphaFoldDB" id="A0AAE3UD96"/>
<evidence type="ECO:0000256" key="10">
    <source>
        <dbReference type="PIRNR" id="PIRNR003097"/>
    </source>
</evidence>
<dbReference type="InterPro" id="IPR040690">
    <property type="entry name" value="FtsX_ECD"/>
</dbReference>
<dbReference type="GO" id="GO:0051301">
    <property type="term" value="P:cell division"/>
    <property type="evidence" value="ECO:0007669"/>
    <property type="project" value="UniProtKB-KW"/>
</dbReference>
<evidence type="ECO:0000313" key="14">
    <source>
        <dbReference type="EMBL" id="MDJ1485674.1"/>
    </source>
</evidence>
<sequence>MKKNRTYKRFGSYPYVTVIFSITFALFVLGLSGLLALQAFRLSDSIKNTIEIYVYLDKYLDTDEIREVGQKMRKKDYLSVVDNRPQIRFISKDEAARKFIKETHEDFVTLLGENPLRDAYVIRIKPELYQKEMMRQIKTDLESVDNVFEVVYLEQQVEEANRNIYKLTWVLLGFAIILFVAVFILINNTLRLAMYSQRFLIRSMQLVGATSSFIQKPFLFRAVFYGLFGGLLASAGLYGLLSYAASELELFTLIQEPRALYMFFGGLCTLGILVSMGSSYRALNKYLNMSLDELY</sequence>
<evidence type="ECO:0000259" key="12">
    <source>
        <dbReference type="Pfam" id="PF02687"/>
    </source>
</evidence>
<proteinExistence type="inferred from homology"/>
<keyword evidence="8 10" id="KW-0472">Membrane</keyword>
<evidence type="ECO:0000256" key="2">
    <source>
        <dbReference type="ARBA" id="ARBA00007379"/>
    </source>
</evidence>
<dbReference type="InterPro" id="IPR004513">
    <property type="entry name" value="FtsX"/>
</dbReference>
<comment type="subcellular location">
    <subcellularLocation>
        <location evidence="1">Cell membrane</location>
        <topology evidence="1">Multi-pass membrane protein</topology>
    </subcellularLocation>
</comment>
<comment type="caution">
    <text evidence="14">The sequence shown here is derived from an EMBL/GenBank/DDBJ whole genome shotgun (WGS) entry which is preliminary data.</text>
</comment>
<feature type="domain" description="FtsX extracellular" evidence="13">
    <location>
        <begin position="50"/>
        <end position="150"/>
    </location>
</feature>
<name>A0AAE3UD96_9BACT</name>
<dbReference type="Proteomes" id="UP001228581">
    <property type="component" value="Unassembled WGS sequence"/>
</dbReference>
<evidence type="ECO:0000256" key="3">
    <source>
        <dbReference type="ARBA" id="ARBA00021907"/>
    </source>
</evidence>
<dbReference type="EMBL" id="JASJOS010000022">
    <property type="protein sequence ID" value="MDJ1485674.1"/>
    <property type="molecule type" value="Genomic_DNA"/>
</dbReference>
<dbReference type="InterPro" id="IPR003838">
    <property type="entry name" value="ABC3_permease_C"/>
</dbReference>
<comment type="similarity">
    <text evidence="2 10">Belongs to the ABC-4 integral membrane protein family. FtsX subfamily.</text>
</comment>
<evidence type="ECO:0000256" key="6">
    <source>
        <dbReference type="ARBA" id="ARBA00022692"/>
    </source>
</evidence>
<feature type="transmembrane region" description="Helical" evidence="11">
    <location>
        <begin position="12"/>
        <end position="37"/>
    </location>
</feature>
<dbReference type="EMBL" id="JASJOT010000042">
    <property type="protein sequence ID" value="MDJ1498243.1"/>
    <property type="molecule type" value="Genomic_DNA"/>
</dbReference>
<keyword evidence="4 10" id="KW-1003">Cell membrane</keyword>
<evidence type="ECO:0000256" key="7">
    <source>
        <dbReference type="ARBA" id="ARBA00022989"/>
    </source>
</evidence>
<keyword evidence="5 10" id="KW-0132">Cell division</keyword>
<dbReference type="Gene3D" id="3.30.70.3040">
    <property type="match status" value="1"/>
</dbReference>
<evidence type="ECO:0000313" key="16">
    <source>
        <dbReference type="Proteomes" id="UP001228581"/>
    </source>
</evidence>
<evidence type="ECO:0000256" key="5">
    <source>
        <dbReference type="ARBA" id="ARBA00022618"/>
    </source>
</evidence>
<reference evidence="14 16" key="1">
    <citation type="submission" date="2023-05" db="EMBL/GenBank/DDBJ databases">
        <authorList>
            <person name="Zhang X."/>
        </authorList>
    </citation>
    <scope>NUCLEOTIDE SEQUENCE</scope>
    <source>
        <strain evidence="15 16">DM2B3-1</strain>
        <strain evidence="14">YF14B1</strain>
    </source>
</reference>
<organism evidence="14 17">
    <name type="scientific">Xanthocytophaga flava</name>
    <dbReference type="NCBI Taxonomy" id="3048013"/>
    <lineage>
        <taxon>Bacteria</taxon>
        <taxon>Pseudomonadati</taxon>
        <taxon>Bacteroidota</taxon>
        <taxon>Cytophagia</taxon>
        <taxon>Cytophagales</taxon>
        <taxon>Rhodocytophagaceae</taxon>
        <taxon>Xanthocytophaga</taxon>
    </lineage>
</organism>
<evidence type="ECO:0000256" key="4">
    <source>
        <dbReference type="ARBA" id="ARBA00022475"/>
    </source>
</evidence>
<dbReference type="Proteomes" id="UP001241110">
    <property type="component" value="Unassembled WGS sequence"/>
</dbReference>
<keyword evidence="16" id="KW-1185">Reference proteome</keyword>